<sequence>MTKYTLLQWIAFFYIYCFFGWCFESGYASIKNKRLENRGFLRGPYIPIYAFGAIFVLIITDSFQGNIFEVYFSGMIAATVLEYVTGYIMEKLFKVKYWDYSDHKINLNGYISLSTSIAWGFLSVALTDFLQVNVYKFVSSLANNTLKTSVIIVSIIFFSDLLLSVKAAFSLARAYATLMKAKAEFGEVGAKLTGMAEGFVSETQSKLTSIRDSVSNQVNRANEYISGGKISLAALKSDIEGKLSSLSNTVASKSPAYLELKRRYEVAREKYNLNFPKIGKVMSFFIRNMIKGNPGLNKKYLDQMKELVEIRKNNK</sequence>
<dbReference type="InterPro" id="IPR010540">
    <property type="entry name" value="CmpB_TMEM229"/>
</dbReference>
<feature type="transmembrane region" description="Helical" evidence="1">
    <location>
        <begin position="150"/>
        <end position="172"/>
    </location>
</feature>
<name>A0A134A0I4_9FIRM</name>
<dbReference type="PATRIC" id="fig|467210.3.peg.126"/>
<proteinExistence type="predicted"/>
<feature type="transmembrane region" description="Helical" evidence="1">
    <location>
        <begin position="110"/>
        <end position="130"/>
    </location>
</feature>
<dbReference type="Proteomes" id="UP000070394">
    <property type="component" value="Unassembled WGS sequence"/>
</dbReference>
<protein>
    <recommendedName>
        <fullName evidence="4">PF06541 family protein</fullName>
    </recommendedName>
</protein>
<keyword evidence="1" id="KW-1133">Transmembrane helix</keyword>
<dbReference type="AlphaFoldDB" id="A0A134A0I4"/>
<dbReference type="EMBL" id="LSDA01000002">
    <property type="protein sequence ID" value="KXB61186.1"/>
    <property type="molecule type" value="Genomic_DNA"/>
</dbReference>
<organism evidence="2 3">
    <name type="scientific">Lachnoanaerobaculum saburreum</name>
    <dbReference type="NCBI Taxonomy" id="467210"/>
    <lineage>
        <taxon>Bacteria</taxon>
        <taxon>Bacillati</taxon>
        <taxon>Bacillota</taxon>
        <taxon>Clostridia</taxon>
        <taxon>Lachnospirales</taxon>
        <taxon>Lachnospiraceae</taxon>
        <taxon>Lachnoanaerobaculum</taxon>
    </lineage>
</organism>
<keyword evidence="3" id="KW-1185">Reference proteome</keyword>
<evidence type="ECO:0000313" key="3">
    <source>
        <dbReference type="Proteomes" id="UP000070394"/>
    </source>
</evidence>
<feature type="transmembrane region" description="Helical" evidence="1">
    <location>
        <begin position="44"/>
        <end position="64"/>
    </location>
</feature>
<comment type="caution">
    <text evidence="2">The sequence shown here is derived from an EMBL/GenBank/DDBJ whole genome shotgun (WGS) entry which is preliminary data.</text>
</comment>
<feature type="transmembrane region" description="Helical" evidence="1">
    <location>
        <begin position="6"/>
        <end position="23"/>
    </location>
</feature>
<accession>A0A134A0I4</accession>
<dbReference type="STRING" id="467210.HMPREF1866_00127"/>
<reference evidence="3" key="1">
    <citation type="submission" date="2016-01" db="EMBL/GenBank/DDBJ databases">
        <authorList>
            <person name="Mitreva M."/>
            <person name="Pepin K.H."/>
            <person name="Mihindukulasuriya K.A."/>
            <person name="Fulton R."/>
            <person name="Fronick C."/>
            <person name="O'Laughlin M."/>
            <person name="Miner T."/>
            <person name="Herter B."/>
            <person name="Rosa B.A."/>
            <person name="Cordes M."/>
            <person name="Tomlinson C."/>
            <person name="Wollam A."/>
            <person name="Palsikar V.B."/>
            <person name="Mardis E.R."/>
            <person name="Wilson R.K."/>
        </authorList>
    </citation>
    <scope>NUCLEOTIDE SEQUENCE [LARGE SCALE GENOMIC DNA]</scope>
    <source>
        <strain evidence="3">DNF00896</strain>
    </source>
</reference>
<evidence type="ECO:0000256" key="1">
    <source>
        <dbReference type="SAM" id="Phobius"/>
    </source>
</evidence>
<dbReference type="OrthoDB" id="9789229at2"/>
<dbReference type="RefSeq" id="WP_060930142.1">
    <property type="nucleotide sequence ID" value="NZ_KQ959772.1"/>
</dbReference>
<gene>
    <name evidence="2" type="ORF">HMPREF1866_00127</name>
</gene>
<dbReference type="Pfam" id="PF06541">
    <property type="entry name" value="ABC_trans_CmpB"/>
    <property type="match status" value="1"/>
</dbReference>
<evidence type="ECO:0000313" key="2">
    <source>
        <dbReference type="EMBL" id="KXB61186.1"/>
    </source>
</evidence>
<keyword evidence="1" id="KW-0812">Transmembrane</keyword>
<feature type="transmembrane region" description="Helical" evidence="1">
    <location>
        <begin position="70"/>
        <end position="89"/>
    </location>
</feature>
<evidence type="ECO:0008006" key="4">
    <source>
        <dbReference type="Google" id="ProtNLM"/>
    </source>
</evidence>
<keyword evidence="1" id="KW-0472">Membrane</keyword>